<dbReference type="CDD" id="cd02440">
    <property type="entry name" value="AdoMet_MTases"/>
    <property type="match status" value="1"/>
</dbReference>
<keyword evidence="2" id="KW-0808">Transferase</keyword>
<dbReference type="InterPro" id="IPR029063">
    <property type="entry name" value="SAM-dependent_MTases_sf"/>
</dbReference>
<dbReference type="EMBL" id="KE651168">
    <property type="protein sequence ID" value="EEB09453.1"/>
    <property type="molecule type" value="Genomic_DNA"/>
</dbReference>
<dbReference type="eggNOG" id="ENOG502RZIN">
    <property type="taxonomic scope" value="Eukaryota"/>
</dbReference>
<dbReference type="GeneID" id="7049821"/>
<proteinExistence type="predicted"/>
<dbReference type="STRING" id="402676.B6K7E9"/>
<gene>
    <name evidence="2" type="ORF">SJAG_04658</name>
</gene>
<feature type="domain" description="Methyltransferase type 11" evidence="1">
    <location>
        <begin position="39"/>
        <end position="137"/>
    </location>
</feature>
<evidence type="ECO:0000313" key="3">
    <source>
        <dbReference type="Proteomes" id="UP000001744"/>
    </source>
</evidence>
<dbReference type="AlphaFoldDB" id="B6K7E9"/>
<evidence type="ECO:0000259" key="1">
    <source>
        <dbReference type="Pfam" id="PF08241"/>
    </source>
</evidence>
<dbReference type="PANTHER" id="PTHR43861">
    <property type="entry name" value="TRANS-ACONITATE 2-METHYLTRANSFERASE-RELATED"/>
    <property type="match status" value="1"/>
</dbReference>
<dbReference type="InterPro" id="IPR013216">
    <property type="entry name" value="Methyltransf_11"/>
</dbReference>
<reference evidence="2 3" key="1">
    <citation type="journal article" date="2011" name="Science">
        <title>Comparative functional genomics of the fission yeasts.</title>
        <authorList>
            <person name="Rhind N."/>
            <person name="Chen Z."/>
            <person name="Yassour M."/>
            <person name="Thompson D.A."/>
            <person name="Haas B.J."/>
            <person name="Habib N."/>
            <person name="Wapinski I."/>
            <person name="Roy S."/>
            <person name="Lin M.F."/>
            <person name="Heiman D.I."/>
            <person name="Young S.K."/>
            <person name="Furuya K."/>
            <person name="Guo Y."/>
            <person name="Pidoux A."/>
            <person name="Chen H.M."/>
            <person name="Robbertse B."/>
            <person name="Goldberg J.M."/>
            <person name="Aoki K."/>
            <person name="Bayne E.H."/>
            <person name="Berlin A.M."/>
            <person name="Desjardins C.A."/>
            <person name="Dobbs E."/>
            <person name="Dukaj L."/>
            <person name="Fan L."/>
            <person name="FitzGerald M.G."/>
            <person name="French C."/>
            <person name="Gujja S."/>
            <person name="Hansen K."/>
            <person name="Keifenheim D."/>
            <person name="Levin J.Z."/>
            <person name="Mosher R.A."/>
            <person name="Mueller C.A."/>
            <person name="Pfiffner J."/>
            <person name="Priest M."/>
            <person name="Russ C."/>
            <person name="Smialowska A."/>
            <person name="Swoboda P."/>
            <person name="Sykes S.M."/>
            <person name="Vaughn M."/>
            <person name="Vengrova S."/>
            <person name="Yoder R."/>
            <person name="Zeng Q."/>
            <person name="Allshire R."/>
            <person name="Baulcombe D."/>
            <person name="Birren B.W."/>
            <person name="Brown W."/>
            <person name="Ekwall K."/>
            <person name="Kellis M."/>
            <person name="Leatherwood J."/>
            <person name="Levin H."/>
            <person name="Margalit H."/>
            <person name="Martienssen R."/>
            <person name="Nieduszynski C.A."/>
            <person name="Spatafora J.W."/>
            <person name="Friedman N."/>
            <person name="Dalgaard J.Z."/>
            <person name="Baumann P."/>
            <person name="Niki H."/>
            <person name="Regev A."/>
            <person name="Nusbaum C."/>
        </authorList>
    </citation>
    <scope>NUCLEOTIDE SEQUENCE [LARGE SCALE GENOMIC DNA]</scope>
    <source>
        <strain evidence="3">yFS275 / FY16936</strain>
    </source>
</reference>
<dbReference type="OMA" id="PLDPWYF"/>
<dbReference type="HOGENOM" id="CLU_037990_5_3_1"/>
<sequence length="262" mass="29605">MVTEDLWSAEKYVKNASFVPQMTSSIVEMAKLKPTDRVLDIGCGDGVLTKKLSSQCAHVIGVDASDNLLKAAKAKALEVYRIPGQDILQAKTVLPDASFDVVFSNAAFHWILRKPEERAIVMQGVHRVLRKGGRFVVEAGGFGNVAEAMTSIYAFYLSRGVPRETIDDLCPFYFGSEHGYMKLLEDAGFQVESIGIFDRPTPLVDDVRGWIDTFAFNFYSAFPEWKQDLLDFVYQAMKFVSEREDGRWFVQYKRLRFSALKP</sequence>
<name>B6K7E9_SCHJY</name>
<evidence type="ECO:0000313" key="2">
    <source>
        <dbReference type="EMBL" id="EEB09453.1"/>
    </source>
</evidence>
<dbReference type="GO" id="GO:0032259">
    <property type="term" value="P:methylation"/>
    <property type="evidence" value="ECO:0007669"/>
    <property type="project" value="UniProtKB-KW"/>
</dbReference>
<dbReference type="VEuPathDB" id="FungiDB:SJAG_04658"/>
<dbReference type="Proteomes" id="UP000001744">
    <property type="component" value="Unassembled WGS sequence"/>
</dbReference>
<accession>B6K7E9</accession>
<keyword evidence="2" id="KW-0489">Methyltransferase</keyword>
<dbReference type="GO" id="GO:0008757">
    <property type="term" value="F:S-adenosylmethionine-dependent methyltransferase activity"/>
    <property type="evidence" value="ECO:0007669"/>
    <property type="project" value="InterPro"/>
</dbReference>
<dbReference type="Gene3D" id="3.40.50.150">
    <property type="entry name" value="Vaccinia Virus protein VP39"/>
    <property type="match status" value="1"/>
</dbReference>
<dbReference type="RefSeq" id="XP_002175746.1">
    <property type="nucleotide sequence ID" value="XM_002175710.2"/>
</dbReference>
<dbReference type="OrthoDB" id="66144at2759"/>
<dbReference type="SUPFAM" id="SSF53335">
    <property type="entry name" value="S-adenosyl-L-methionine-dependent methyltransferases"/>
    <property type="match status" value="1"/>
</dbReference>
<dbReference type="Pfam" id="PF08241">
    <property type="entry name" value="Methyltransf_11"/>
    <property type="match status" value="1"/>
</dbReference>
<dbReference type="PANTHER" id="PTHR43861:SF1">
    <property type="entry name" value="TRANS-ACONITATE 2-METHYLTRANSFERASE"/>
    <property type="match status" value="1"/>
</dbReference>
<keyword evidence="3" id="KW-1185">Reference proteome</keyword>
<dbReference type="JaponicusDB" id="SJAG_04658"/>
<protein>
    <submittedName>
        <fullName evidence="2">Methyltransferase</fullName>
    </submittedName>
</protein>
<organism evidence="2 3">
    <name type="scientific">Schizosaccharomyces japonicus (strain yFS275 / FY16936)</name>
    <name type="common">Fission yeast</name>
    <dbReference type="NCBI Taxonomy" id="402676"/>
    <lineage>
        <taxon>Eukaryota</taxon>
        <taxon>Fungi</taxon>
        <taxon>Dikarya</taxon>
        <taxon>Ascomycota</taxon>
        <taxon>Taphrinomycotina</taxon>
        <taxon>Schizosaccharomycetes</taxon>
        <taxon>Schizosaccharomycetales</taxon>
        <taxon>Schizosaccharomycetaceae</taxon>
        <taxon>Schizosaccharomyces</taxon>
    </lineage>
</organism>